<name>A0A395SWX4_9HYPO</name>
<dbReference type="OrthoDB" id="3344043at2759"/>
<organism evidence="1 2">
    <name type="scientific">Fusarium longipes</name>
    <dbReference type="NCBI Taxonomy" id="694270"/>
    <lineage>
        <taxon>Eukaryota</taxon>
        <taxon>Fungi</taxon>
        <taxon>Dikarya</taxon>
        <taxon>Ascomycota</taxon>
        <taxon>Pezizomycotina</taxon>
        <taxon>Sordariomycetes</taxon>
        <taxon>Hypocreomycetidae</taxon>
        <taxon>Hypocreales</taxon>
        <taxon>Nectriaceae</taxon>
        <taxon>Fusarium</taxon>
    </lineage>
</organism>
<gene>
    <name evidence="1" type="ORF">FLONG3_5156</name>
</gene>
<accession>A0A395SWX4</accession>
<dbReference type="EMBL" id="PXOG01000111">
    <property type="protein sequence ID" value="RGP76716.1"/>
    <property type="molecule type" value="Genomic_DNA"/>
</dbReference>
<dbReference type="STRING" id="694270.A0A395SWX4"/>
<evidence type="ECO:0000313" key="1">
    <source>
        <dbReference type="EMBL" id="RGP76716.1"/>
    </source>
</evidence>
<sequence>MPEALKQVFEIATGRLDRLFVSGGAHCAWIAAVAHWIFDLSVEVRDPDGDVIYRPGGATNESSIDSQVTITYSNMQARHSMQVTGKHHVIPSGSRLIIGDTTYRFNGLSYGRVAWQNCLVDTFGSPMRLLQESQARTTGICLGSAARIFLGNMRDGEYEISGIEWKNIRRASPPVSSSSFGRGFYLFSLQLLPELNQNPVIQQAMETSLNRGYVEAAQQYPQSIAILSNLCSCFGCNSSADNRGPEASGFCLMALIQTICTIVRAMSVINMKDGLEIQPCRLGLEKLYTIQNEVIVKPSTYDRGATDDYGEYTDDPVNNGLLRSWPPNGILQLSQVLFTGRESIFAKQHEPSTGMGVASIGGAVAVSHHGLCFCLDTLTRITSDPEQACRVTVVPGRIEWNGFVYDSVRDRALHLGQEGRDEVPYEAASITDISLYEDLVDSSSADLKAELVVEETITETKGLHATYRVKTPVHQNHYFAVGPSEVWRQLNKAFTASSCFGKACKSLNGVRSRLVTGEGLLPPDIRWLDPLLPVIRVLSFQDLAIWVAITQERPQMAEKPMETMKRKILSFVYA</sequence>
<protein>
    <submittedName>
        <fullName evidence="1">Uncharacterized protein</fullName>
    </submittedName>
</protein>
<reference evidence="1 2" key="1">
    <citation type="journal article" date="2018" name="PLoS Pathog.">
        <title>Evolution of structural diversity of trichothecenes, a family of toxins produced by plant pathogenic and entomopathogenic fungi.</title>
        <authorList>
            <person name="Proctor R.H."/>
            <person name="McCormick S.P."/>
            <person name="Kim H.S."/>
            <person name="Cardoza R.E."/>
            <person name="Stanley A.M."/>
            <person name="Lindo L."/>
            <person name="Kelly A."/>
            <person name="Brown D.W."/>
            <person name="Lee T."/>
            <person name="Vaughan M.M."/>
            <person name="Alexander N.J."/>
            <person name="Busman M."/>
            <person name="Gutierrez S."/>
        </authorList>
    </citation>
    <scope>NUCLEOTIDE SEQUENCE [LARGE SCALE GENOMIC DNA]</scope>
    <source>
        <strain evidence="1 2">NRRL 20695</strain>
    </source>
</reference>
<keyword evidence="2" id="KW-1185">Reference proteome</keyword>
<comment type="caution">
    <text evidence="1">The sequence shown here is derived from an EMBL/GenBank/DDBJ whole genome shotgun (WGS) entry which is preliminary data.</text>
</comment>
<dbReference type="Proteomes" id="UP000266234">
    <property type="component" value="Unassembled WGS sequence"/>
</dbReference>
<evidence type="ECO:0000313" key="2">
    <source>
        <dbReference type="Proteomes" id="UP000266234"/>
    </source>
</evidence>
<dbReference type="AlphaFoldDB" id="A0A395SWX4"/>
<proteinExistence type="predicted"/>